<keyword evidence="1 3" id="KW-0238">DNA-binding</keyword>
<feature type="DNA-binding region" description="HMG box" evidence="3">
    <location>
        <begin position="134"/>
        <end position="202"/>
    </location>
</feature>
<dbReference type="PROSITE" id="PS50118">
    <property type="entry name" value="HMG_BOX_2"/>
    <property type="match status" value="1"/>
</dbReference>
<dbReference type="EMBL" id="MH823586">
    <property type="protein sequence ID" value="QBK47380.1"/>
    <property type="molecule type" value="Genomic_DNA"/>
</dbReference>
<feature type="region of interest" description="Disordered" evidence="4">
    <location>
        <begin position="179"/>
        <end position="226"/>
    </location>
</feature>
<dbReference type="InterPro" id="IPR050140">
    <property type="entry name" value="SRY-related_HMG-box_TF-like"/>
</dbReference>
<evidence type="ECO:0000256" key="2">
    <source>
        <dbReference type="ARBA" id="ARBA00023163"/>
    </source>
</evidence>
<proteinExistence type="predicted"/>
<evidence type="ECO:0000256" key="4">
    <source>
        <dbReference type="SAM" id="MobiDB-lite"/>
    </source>
</evidence>
<evidence type="ECO:0000256" key="3">
    <source>
        <dbReference type="PROSITE-ProRule" id="PRU00267"/>
    </source>
</evidence>
<dbReference type="GO" id="GO:0000122">
    <property type="term" value="P:negative regulation of transcription by RNA polymerase II"/>
    <property type="evidence" value="ECO:0007669"/>
    <property type="project" value="TreeGrafter"/>
</dbReference>
<dbReference type="InterPro" id="IPR009071">
    <property type="entry name" value="HMG_box_dom"/>
</dbReference>
<dbReference type="GO" id="GO:0001228">
    <property type="term" value="F:DNA-binding transcription activator activity, RNA polymerase II-specific"/>
    <property type="evidence" value="ECO:0007669"/>
    <property type="project" value="TreeGrafter"/>
</dbReference>
<protein>
    <submittedName>
        <fullName evidence="6">MAT1-2</fullName>
    </submittedName>
</protein>
<feature type="compositionally biased region" description="Basic residues" evidence="4">
    <location>
        <begin position="209"/>
        <end position="221"/>
    </location>
</feature>
<keyword evidence="3" id="KW-0539">Nucleus</keyword>
<dbReference type="EMBL" id="MH823587">
    <property type="protein sequence ID" value="QBK47381.1"/>
    <property type="molecule type" value="Genomic_DNA"/>
</dbReference>
<evidence type="ECO:0000259" key="5">
    <source>
        <dbReference type="PROSITE" id="PS50118"/>
    </source>
</evidence>
<evidence type="ECO:0000256" key="1">
    <source>
        <dbReference type="ARBA" id="ARBA00023125"/>
    </source>
</evidence>
<evidence type="ECO:0000313" key="6">
    <source>
        <dbReference type="EMBL" id="QBK47380.1"/>
    </source>
</evidence>
<dbReference type="PANTHER" id="PTHR10270">
    <property type="entry name" value="SOX TRANSCRIPTION FACTOR"/>
    <property type="match status" value="1"/>
</dbReference>
<dbReference type="SMART" id="SM00398">
    <property type="entry name" value="HMG"/>
    <property type="match status" value="1"/>
</dbReference>
<name>A0A481XUT3_NEOBT</name>
<reference evidence="6" key="1">
    <citation type="submission" date="2018-08" db="EMBL/GenBank/DDBJ databases">
        <title>Genetic Diversity and Differentiation in Phoma betae Populations on Table Beet in New York and Washington States.</title>
        <authorList>
            <person name="Koenick L.B."/>
            <person name="Vaghefi N."/>
            <person name="Knight N.L."/>
            <person name="du Toit L.J."/>
            <person name="Pethybridge S.J."/>
        </authorList>
    </citation>
    <scope>NUCLEOTIDE SEQUENCE</scope>
    <source>
        <strain evidence="6">Pb1</strain>
        <strain evidence="7">Pb2</strain>
    </source>
</reference>
<keyword evidence="2" id="KW-0804">Transcription</keyword>
<dbReference type="GO" id="GO:0000978">
    <property type="term" value="F:RNA polymerase II cis-regulatory region sequence-specific DNA binding"/>
    <property type="evidence" value="ECO:0007669"/>
    <property type="project" value="TreeGrafter"/>
</dbReference>
<gene>
    <name evidence="6" type="primary">MAT1-2-1</name>
</gene>
<dbReference type="InterPro" id="IPR036910">
    <property type="entry name" value="HMG_box_dom_sf"/>
</dbReference>
<dbReference type="GO" id="GO:0005634">
    <property type="term" value="C:nucleus"/>
    <property type="evidence" value="ECO:0007669"/>
    <property type="project" value="UniProtKB-UniRule"/>
</dbReference>
<dbReference type="AlphaFoldDB" id="A0A481XUT3"/>
<feature type="domain" description="HMG box" evidence="5">
    <location>
        <begin position="134"/>
        <end position="202"/>
    </location>
</feature>
<dbReference type="Pfam" id="PF00505">
    <property type="entry name" value="HMG_box"/>
    <property type="match status" value="1"/>
</dbReference>
<sequence length="346" mass="37614">MNTGTYLTSAPGSEISHSGAHEAAMAKFELALTACIQGWHRGDAVVVLQDSIQELFGGVLCDYFKRALLELIGDAASVSIMSTDDGNHTLVHISKKEMPQTPSQENLNAALAVVVSSKQTSIDNAAVAAGLKKAPRPMNCWIIYRDAMHKKLKAEFPHLTVQEISTRCSQLWRELTPEGKKPWQAAAQSAKEEHLRQHPDYKYSPRKPGEKKKRQSRKAKRAASATTGSEVLNFKLASDTTKLAPAPSVEHATAMSTVVGDGGSTFLNDLTQFSGPTDFLDMYSQGQMPADLIHDAESFRHNDLAAEFSAGFDVDLSLALLDDEAFAFRDGADGNATLPSIFTDIY</sequence>
<accession>A0A481XUT3</accession>
<dbReference type="CDD" id="cd01389">
    <property type="entry name" value="HMG-box_ROX1-like"/>
    <property type="match status" value="1"/>
</dbReference>
<organism evidence="6">
    <name type="scientific">Neocamarosporium betae</name>
    <name type="common">Beet black rot fungus</name>
    <name type="synonym">Pleospora betae</name>
    <dbReference type="NCBI Taxonomy" id="1979465"/>
    <lineage>
        <taxon>Eukaryota</taxon>
        <taxon>Fungi</taxon>
        <taxon>Dikarya</taxon>
        <taxon>Ascomycota</taxon>
        <taxon>Pezizomycotina</taxon>
        <taxon>Dothideomycetes</taxon>
        <taxon>Pleosporomycetidae</taxon>
        <taxon>Pleosporales</taxon>
        <taxon>Pleosporineae</taxon>
        <taxon>Pleosporaceae</taxon>
        <taxon>Neocamarosporium</taxon>
    </lineage>
</organism>
<dbReference type="PANTHER" id="PTHR10270:SF161">
    <property type="entry name" value="SEX-DETERMINING REGION Y PROTEIN"/>
    <property type="match status" value="1"/>
</dbReference>
<feature type="compositionally biased region" description="Basic and acidic residues" evidence="4">
    <location>
        <begin position="190"/>
        <end position="203"/>
    </location>
</feature>
<dbReference type="SUPFAM" id="SSF47095">
    <property type="entry name" value="HMG-box"/>
    <property type="match status" value="1"/>
</dbReference>
<evidence type="ECO:0000313" key="7">
    <source>
        <dbReference type="EMBL" id="QBK47381.1"/>
    </source>
</evidence>
<dbReference type="GO" id="GO:0030154">
    <property type="term" value="P:cell differentiation"/>
    <property type="evidence" value="ECO:0007669"/>
    <property type="project" value="TreeGrafter"/>
</dbReference>
<dbReference type="Gene3D" id="1.10.30.10">
    <property type="entry name" value="High mobility group box domain"/>
    <property type="match status" value="1"/>
</dbReference>